<dbReference type="HOGENOM" id="CLU_999461_0_0_1"/>
<feature type="region of interest" description="Disordered" evidence="1">
    <location>
        <begin position="56"/>
        <end position="99"/>
    </location>
</feature>
<protein>
    <submittedName>
        <fullName evidence="2">Uncharacterized protein</fullName>
    </submittedName>
</protein>
<name>S8EFC2_FOMSC</name>
<dbReference type="AlphaFoldDB" id="S8EFC2"/>
<evidence type="ECO:0000313" key="2">
    <source>
        <dbReference type="EMBL" id="EPT01899.1"/>
    </source>
</evidence>
<accession>S8EFC2</accession>
<feature type="compositionally biased region" description="Basic and acidic residues" evidence="1">
    <location>
        <begin position="56"/>
        <end position="68"/>
    </location>
</feature>
<dbReference type="InParanoid" id="S8EFC2"/>
<evidence type="ECO:0000313" key="3">
    <source>
        <dbReference type="Proteomes" id="UP000015241"/>
    </source>
</evidence>
<dbReference type="STRING" id="743788.S8EFC2"/>
<sequence>MYLGGHSRLQLHVMSSQSSGSSERFVCGCTICAQKQFTSVTRSTWYRHEAQREADIREGRLQRPDHSVKAPVRFRRRKRARDQDDTDGGRRTRARAASPVNDDVEEAILEEGMGTEGGGMDADLFLAGASMTGARVTDAAANATIASTTDARVADVAENVIVASTTNARMTAVNATAANATVASMTDSRVTNAAANAIVVSATDLRMTAVNATAANATAASTADARVTNASTTIPESNIQHYGTDGRTAAGLDTPVLLQGSRIPVVDTALKFIHALTSD</sequence>
<dbReference type="Proteomes" id="UP000015241">
    <property type="component" value="Unassembled WGS sequence"/>
</dbReference>
<keyword evidence="3" id="KW-1185">Reference proteome</keyword>
<dbReference type="OrthoDB" id="2669721at2759"/>
<gene>
    <name evidence="2" type="ORF">FOMPIDRAFT_1059593</name>
</gene>
<evidence type="ECO:0000256" key="1">
    <source>
        <dbReference type="SAM" id="MobiDB-lite"/>
    </source>
</evidence>
<feature type="non-terminal residue" evidence="2">
    <location>
        <position position="279"/>
    </location>
</feature>
<dbReference type="EMBL" id="KE504139">
    <property type="protein sequence ID" value="EPT01899.1"/>
    <property type="molecule type" value="Genomic_DNA"/>
</dbReference>
<feature type="compositionally biased region" description="Basic and acidic residues" evidence="1">
    <location>
        <begin position="81"/>
        <end position="90"/>
    </location>
</feature>
<proteinExistence type="predicted"/>
<reference evidence="2 3" key="1">
    <citation type="journal article" date="2012" name="Science">
        <title>The Paleozoic origin of enzymatic lignin decomposition reconstructed from 31 fungal genomes.</title>
        <authorList>
            <person name="Floudas D."/>
            <person name="Binder M."/>
            <person name="Riley R."/>
            <person name="Barry K."/>
            <person name="Blanchette R.A."/>
            <person name="Henrissat B."/>
            <person name="Martinez A.T."/>
            <person name="Otillar R."/>
            <person name="Spatafora J.W."/>
            <person name="Yadav J.S."/>
            <person name="Aerts A."/>
            <person name="Benoit I."/>
            <person name="Boyd A."/>
            <person name="Carlson A."/>
            <person name="Copeland A."/>
            <person name="Coutinho P.M."/>
            <person name="de Vries R.P."/>
            <person name="Ferreira P."/>
            <person name="Findley K."/>
            <person name="Foster B."/>
            <person name="Gaskell J."/>
            <person name="Glotzer D."/>
            <person name="Gorecki P."/>
            <person name="Heitman J."/>
            <person name="Hesse C."/>
            <person name="Hori C."/>
            <person name="Igarashi K."/>
            <person name="Jurgens J.A."/>
            <person name="Kallen N."/>
            <person name="Kersten P."/>
            <person name="Kohler A."/>
            <person name="Kuees U."/>
            <person name="Kumar T.K.A."/>
            <person name="Kuo A."/>
            <person name="LaButti K."/>
            <person name="Larrondo L.F."/>
            <person name="Lindquist E."/>
            <person name="Ling A."/>
            <person name="Lombard V."/>
            <person name="Lucas S."/>
            <person name="Lundell T."/>
            <person name="Martin R."/>
            <person name="McLaughlin D.J."/>
            <person name="Morgenstern I."/>
            <person name="Morin E."/>
            <person name="Murat C."/>
            <person name="Nagy L.G."/>
            <person name="Nolan M."/>
            <person name="Ohm R.A."/>
            <person name="Patyshakuliyeva A."/>
            <person name="Rokas A."/>
            <person name="Ruiz-Duenas F.J."/>
            <person name="Sabat G."/>
            <person name="Salamov A."/>
            <person name="Samejima M."/>
            <person name="Schmutz J."/>
            <person name="Slot J.C."/>
            <person name="St John F."/>
            <person name="Stenlid J."/>
            <person name="Sun H."/>
            <person name="Sun S."/>
            <person name="Syed K."/>
            <person name="Tsang A."/>
            <person name="Wiebenga A."/>
            <person name="Young D."/>
            <person name="Pisabarro A."/>
            <person name="Eastwood D.C."/>
            <person name="Martin F."/>
            <person name="Cullen D."/>
            <person name="Grigoriev I.V."/>
            <person name="Hibbett D.S."/>
        </authorList>
    </citation>
    <scope>NUCLEOTIDE SEQUENCE</scope>
    <source>
        <strain evidence="3">FP-58527</strain>
    </source>
</reference>
<organism evidence="2 3">
    <name type="scientific">Fomitopsis schrenkii</name>
    <name type="common">Brown rot fungus</name>
    <dbReference type="NCBI Taxonomy" id="2126942"/>
    <lineage>
        <taxon>Eukaryota</taxon>
        <taxon>Fungi</taxon>
        <taxon>Dikarya</taxon>
        <taxon>Basidiomycota</taxon>
        <taxon>Agaricomycotina</taxon>
        <taxon>Agaricomycetes</taxon>
        <taxon>Polyporales</taxon>
        <taxon>Fomitopsis</taxon>
    </lineage>
</organism>